<dbReference type="SUPFAM" id="SSF48179">
    <property type="entry name" value="6-phosphogluconate dehydrogenase C-terminal domain-like"/>
    <property type="match status" value="1"/>
</dbReference>
<dbReference type="InterPro" id="IPR003421">
    <property type="entry name" value="Opine_DH"/>
</dbReference>
<sequence>MGSVAVIGAGHVGCALTFDLISRGYEVSLRSLPGHPGNTTKIKKRGNILECSGLLNGRLPVKIAEGCASVVEKTIIVATPSQGHEAVLAELSQIDLSRSVVIFITGNAVGLYARRVLNARAVLDTATSPYSSRLDAKGGVTIRGVKKRLQIGPLSPALTEAWRSGIAEMFNLPLDWSSTSLEMFFSGVNGVVHVPTALLNMGWIEATNGDFYFYRQGMSSSVCSIIEAADRERLAVAAAYGCTVSSALDCYNRNYGYQEKTFQEFATKTEAHNHSKGAQKRFLSQDVPFWLVLCSDLGACAGTLTPTIDVLIFLASTCTGEDYRMTGRTLDSLGFREASFREVAEAGY</sequence>
<dbReference type="Gene3D" id="1.10.1040.10">
    <property type="entry name" value="N-(1-d-carboxylethyl)-l-norvaline Dehydrogenase, domain 2"/>
    <property type="match status" value="1"/>
</dbReference>
<evidence type="ECO:0000313" key="2">
    <source>
        <dbReference type="EMBL" id="KAK2616725.1"/>
    </source>
</evidence>
<dbReference type="AlphaFoldDB" id="A0AAJ0D1E2"/>
<keyword evidence="3" id="KW-1185">Reference proteome</keyword>
<dbReference type="InterPro" id="IPR008927">
    <property type="entry name" value="6-PGluconate_DH-like_C_sf"/>
</dbReference>
<dbReference type="Gene3D" id="3.40.50.720">
    <property type="entry name" value="NAD(P)-binding Rossmann-like Domain"/>
    <property type="match status" value="1"/>
</dbReference>
<name>A0AAJ0D1E2_9HYPO</name>
<dbReference type="EMBL" id="JASWJB010000003">
    <property type="protein sequence ID" value="KAK2616725.1"/>
    <property type="molecule type" value="Genomic_DNA"/>
</dbReference>
<dbReference type="GO" id="GO:0016491">
    <property type="term" value="F:oxidoreductase activity"/>
    <property type="evidence" value="ECO:0007669"/>
    <property type="project" value="InterPro"/>
</dbReference>
<dbReference type="Proteomes" id="UP001251528">
    <property type="component" value="Unassembled WGS sequence"/>
</dbReference>
<accession>A0AAJ0D1E2</accession>
<comment type="caution">
    <text evidence="2">The sequence shown here is derived from an EMBL/GenBank/DDBJ whole genome shotgun (WGS) entry which is preliminary data.</text>
</comment>
<protein>
    <recommendedName>
        <fullName evidence="1">Opine dehydrogenase domain-containing protein</fullName>
    </recommendedName>
</protein>
<dbReference type="Pfam" id="PF02317">
    <property type="entry name" value="Octopine_DH"/>
    <property type="match status" value="1"/>
</dbReference>
<feature type="domain" description="Opine dehydrogenase" evidence="1">
    <location>
        <begin position="176"/>
        <end position="317"/>
    </location>
</feature>
<proteinExistence type="predicted"/>
<dbReference type="InterPro" id="IPR013328">
    <property type="entry name" value="6PGD_dom2"/>
</dbReference>
<organism evidence="2 3">
    <name type="scientific">Conoideocrella luteorostrata</name>
    <dbReference type="NCBI Taxonomy" id="1105319"/>
    <lineage>
        <taxon>Eukaryota</taxon>
        <taxon>Fungi</taxon>
        <taxon>Dikarya</taxon>
        <taxon>Ascomycota</taxon>
        <taxon>Pezizomycotina</taxon>
        <taxon>Sordariomycetes</taxon>
        <taxon>Hypocreomycetidae</taxon>
        <taxon>Hypocreales</taxon>
        <taxon>Clavicipitaceae</taxon>
        <taxon>Conoideocrella</taxon>
    </lineage>
</organism>
<reference evidence="2" key="1">
    <citation type="submission" date="2023-06" db="EMBL/GenBank/DDBJ databases">
        <title>Conoideocrella luteorostrata (Hypocreales: Clavicipitaceae), a potential biocontrol fungus for elongate hemlock scale in United States Christmas tree production areas.</title>
        <authorList>
            <person name="Barrett H."/>
            <person name="Lovett B."/>
            <person name="Macias A.M."/>
            <person name="Stajich J.E."/>
            <person name="Kasson M.T."/>
        </authorList>
    </citation>
    <scope>NUCLEOTIDE SEQUENCE</scope>
    <source>
        <strain evidence="2">ARSEF 14590</strain>
    </source>
</reference>
<evidence type="ECO:0000259" key="1">
    <source>
        <dbReference type="Pfam" id="PF02317"/>
    </source>
</evidence>
<evidence type="ECO:0000313" key="3">
    <source>
        <dbReference type="Proteomes" id="UP001251528"/>
    </source>
</evidence>
<gene>
    <name evidence="2" type="ORF">QQS21_000337</name>
</gene>